<evidence type="ECO:0000313" key="2">
    <source>
        <dbReference type="EMBL" id="WAE54809.1"/>
    </source>
</evidence>
<dbReference type="AlphaFoldDB" id="A0AA47I051"/>
<organism evidence="2 3">
    <name type="scientific">Stutzerimonas frequens</name>
    <dbReference type="NCBI Taxonomy" id="2968969"/>
    <lineage>
        <taxon>Bacteria</taxon>
        <taxon>Pseudomonadati</taxon>
        <taxon>Pseudomonadota</taxon>
        <taxon>Gammaproteobacteria</taxon>
        <taxon>Pseudomonadales</taxon>
        <taxon>Pseudomonadaceae</taxon>
        <taxon>Stutzerimonas</taxon>
    </lineage>
</organism>
<reference evidence="2" key="1">
    <citation type="submission" date="2022-11" db="EMBL/GenBank/DDBJ databases">
        <title>Genomic of Pseudomonas TF18.</title>
        <authorList>
            <person name="Liu T."/>
        </authorList>
    </citation>
    <scope>NUCLEOTIDE SEQUENCE</scope>
    <source>
        <strain evidence="2">TF18</strain>
    </source>
</reference>
<name>A0AA47I051_9GAMM</name>
<dbReference type="Pfam" id="PF07485">
    <property type="entry name" value="DUF1529"/>
    <property type="match status" value="2"/>
</dbReference>
<sequence>MKLYQWVMPILGLLLIPMSASAKTEETSSLSEIVGKASGMQTKITEDGVVRLGWPRQDVAVTVDGMSLAPPAGLGSWAAFKPAHEGVMLMGDTVVFEDEITPAMDAALAHGLEVTALHNHFVFDDPPVYFMHIGGMGDSAKLAEGVKATWDAIKAVRKEHPQPQRRFSGGVPELTGKFNVEQLQDLLKSTPELNGKVVKFTFGREGKMHGVPVGASMGLSTWAAFSGNDQFAAVDGDFIMTADEVQPVIKSLRENGIHIVALHNHMMGETPAFYFLHYWGKGPAANLAKGIKKALDTQKQ</sequence>
<dbReference type="Proteomes" id="UP001164632">
    <property type="component" value="Chromosome"/>
</dbReference>
<gene>
    <name evidence="2" type="ORF">OSV15_11880</name>
</gene>
<evidence type="ECO:0000313" key="3">
    <source>
        <dbReference type="Proteomes" id="UP001164632"/>
    </source>
</evidence>
<feature type="signal peptide" evidence="1">
    <location>
        <begin position="1"/>
        <end position="22"/>
    </location>
</feature>
<accession>A0AA47I051</accession>
<proteinExistence type="predicted"/>
<protein>
    <submittedName>
        <fullName evidence="2">DUF1259 domain-containing protein</fullName>
    </submittedName>
</protein>
<dbReference type="EMBL" id="CP113257">
    <property type="protein sequence ID" value="WAE54809.1"/>
    <property type="molecule type" value="Genomic_DNA"/>
</dbReference>
<keyword evidence="1" id="KW-0732">Signal</keyword>
<feature type="chain" id="PRO_5041216115" evidence="1">
    <location>
        <begin position="23"/>
        <end position="300"/>
    </location>
</feature>
<dbReference type="RefSeq" id="WP_197092456.1">
    <property type="nucleotide sequence ID" value="NZ_CP113257.1"/>
</dbReference>
<evidence type="ECO:0000256" key="1">
    <source>
        <dbReference type="SAM" id="SignalP"/>
    </source>
</evidence>
<dbReference type="InterPro" id="IPR011094">
    <property type="entry name" value="Uncharacterised_LppY/LpqO"/>
</dbReference>